<dbReference type="RefSeq" id="WP_379891424.1">
    <property type="nucleotide sequence ID" value="NZ_CBCSCT010000008.1"/>
</dbReference>
<dbReference type="PANTHER" id="PTHR43461">
    <property type="entry name" value="TRANSMEMBRANE PROTEIN 256"/>
    <property type="match status" value="1"/>
</dbReference>
<dbReference type="EMBL" id="JBHSQV010000002">
    <property type="protein sequence ID" value="MFC5985001.1"/>
    <property type="molecule type" value="Genomic_DNA"/>
</dbReference>
<keyword evidence="3 6" id="KW-0812">Transmembrane</keyword>
<evidence type="ECO:0000256" key="5">
    <source>
        <dbReference type="ARBA" id="ARBA00023136"/>
    </source>
</evidence>
<protein>
    <submittedName>
        <fullName evidence="7">DUF423 domain-containing protein</fullName>
    </submittedName>
</protein>
<feature type="transmembrane region" description="Helical" evidence="6">
    <location>
        <begin position="72"/>
        <end position="89"/>
    </location>
</feature>
<name>A0ABW1IH33_9BACL</name>
<evidence type="ECO:0000313" key="8">
    <source>
        <dbReference type="Proteomes" id="UP001596250"/>
    </source>
</evidence>
<proteinExistence type="inferred from homology"/>
<feature type="transmembrane region" description="Helical" evidence="6">
    <location>
        <begin position="95"/>
        <end position="119"/>
    </location>
</feature>
<evidence type="ECO:0000256" key="3">
    <source>
        <dbReference type="ARBA" id="ARBA00022692"/>
    </source>
</evidence>
<comment type="similarity">
    <text evidence="2">Belongs to the UPF0382 family.</text>
</comment>
<organism evidence="7 8">
    <name type="scientific">Marinicrinis lubricantis</name>
    <dbReference type="NCBI Taxonomy" id="2086470"/>
    <lineage>
        <taxon>Bacteria</taxon>
        <taxon>Bacillati</taxon>
        <taxon>Bacillota</taxon>
        <taxon>Bacilli</taxon>
        <taxon>Bacillales</taxon>
        <taxon>Paenibacillaceae</taxon>
    </lineage>
</organism>
<dbReference type="Proteomes" id="UP001596250">
    <property type="component" value="Unassembled WGS sequence"/>
</dbReference>
<gene>
    <name evidence="7" type="ORF">ACFPXP_00570</name>
</gene>
<dbReference type="InterPro" id="IPR006696">
    <property type="entry name" value="DUF423"/>
</dbReference>
<evidence type="ECO:0000256" key="1">
    <source>
        <dbReference type="ARBA" id="ARBA00004141"/>
    </source>
</evidence>
<keyword evidence="4 6" id="KW-1133">Transmembrane helix</keyword>
<comment type="subcellular location">
    <subcellularLocation>
        <location evidence="1">Membrane</location>
        <topology evidence="1">Multi-pass membrane protein</topology>
    </subcellularLocation>
</comment>
<comment type="caution">
    <text evidence="7">The sequence shown here is derived from an EMBL/GenBank/DDBJ whole genome shotgun (WGS) entry which is preliminary data.</text>
</comment>
<keyword evidence="8" id="KW-1185">Reference proteome</keyword>
<evidence type="ECO:0000256" key="4">
    <source>
        <dbReference type="ARBA" id="ARBA00022989"/>
    </source>
</evidence>
<keyword evidence="5 6" id="KW-0472">Membrane</keyword>
<dbReference type="Pfam" id="PF04241">
    <property type="entry name" value="DUF423"/>
    <property type="match status" value="1"/>
</dbReference>
<accession>A0ABW1IH33</accession>
<evidence type="ECO:0000256" key="2">
    <source>
        <dbReference type="ARBA" id="ARBA00009694"/>
    </source>
</evidence>
<evidence type="ECO:0000313" key="7">
    <source>
        <dbReference type="EMBL" id="MFC5985001.1"/>
    </source>
</evidence>
<reference evidence="8" key="1">
    <citation type="journal article" date="2019" name="Int. J. Syst. Evol. Microbiol.">
        <title>The Global Catalogue of Microorganisms (GCM) 10K type strain sequencing project: providing services to taxonomists for standard genome sequencing and annotation.</title>
        <authorList>
            <consortium name="The Broad Institute Genomics Platform"/>
            <consortium name="The Broad Institute Genome Sequencing Center for Infectious Disease"/>
            <person name="Wu L."/>
            <person name="Ma J."/>
        </authorList>
    </citation>
    <scope>NUCLEOTIDE SEQUENCE [LARGE SCALE GENOMIC DNA]</scope>
    <source>
        <strain evidence="8">CCM 8749</strain>
    </source>
</reference>
<sequence length="126" mass="13249">MGKRWIACGSLLAALAVAIGAFGAHGLEDRLDADMLETYHTGAQYQMYHALGLILLGAVMKRPSGLARWSGILFLIGIVCFSGSLYILSLSGVKAWGAVAPIGGASFIAGWVLLALAALKQSENRE</sequence>
<dbReference type="PANTHER" id="PTHR43461:SF1">
    <property type="entry name" value="TRANSMEMBRANE PROTEIN 256"/>
    <property type="match status" value="1"/>
</dbReference>
<feature type="transmembrane region" description="Helical" evidence="6">
    <location>
        <begin position="42"/>
        <end position="60"/>
    </location>
</feature>
<evidence type="ECO:0000256" key="6">
    <source>
        <dbReference type="SAM" id="Phobius"/>
    </source>
</evidence>